<feature type="region of interest" description="Disordered" evidence="1">
    <location>
        <begin position="40"/>
        <end position="61"/>
    </location>
</feature>
<evidence type="ECO:0000313" key="3">
    <source>
        <dbReference type="Proteomes" id="UP000030752"/>
    </source>
</evidence>
<accession>W2SDM5</accession>
<feature type="compositionally biased region" description="Basic and acidic residues" evidence="1">
    <location>
        <begin position="41"/>
        <end position="54"/>
    </location>
</feature>
<dbReference type="GeneID" id="19968253"/>
<dbReference type="HOGENOM" id="CLU_472521_0_0_1"/>
<feature type="region of interest" description="Disordered" evidence="1">
    <location>
        <begin position="201"/>
        <end position="223"/>
    </location>
</feature>
<dbReference type="eggNOG" id="ENOG502SJN2">
    <property type="taxonomic scope" value="Eukaryota"/>
</dbReference>
<dbReference type="OrthoDB" id="5407894at2759"/>
<feature type="region of interest" description="Disordered" evidence="1">
    <location>
        <begin position="77"/>
        <end position="103"/>
    </location>
</feature>
<feature type="compositionally biased region" description="Low complexity" evidence="1">
    <location>
        <begin position="90"/>
        <end position="102"/>
    </location>
</feature>
<dbReference type="STRING" id="1220924.W2SDM5"/>
<evidence type="ECO:0000313" key="2">
    <source>
        <dbReference type="EMBL" id="ETN46725.1"/>
    </source>
</evidence>
<dbReference type="InParanoid" id="W2SDM5"/>
<reference evidence="2 3" key="1">
    <citation type="submission" date="2013-03" db="EMBL/GenBank/DDBJ databases">
        <title>The Genome Sequence of Phialophora europaea CBS 101466.</title>
        <authorList>
            <consortium name="The Broad Institute Genomics Platform"/>
            <person name="Cuomo C."/>
            <person name="de Hoog S."/>
            <person name="Gorbushina A."/>
            <person name="Walker B."/>
            <person name="Young S.K."/>
            <person name="Zeng Q."/>
            <person name="Gargeya S."/>
            <person name="Fitzgerald M."/>
            <person name="Haas B."/>
            <person name="Abouelleil A."/>
            <person name="Allen A.W."/>
            <person name="Alvarado L."/>
            <person name="Arachchi H.M."/>
            <person name="Berlin A.M."/>
            <person name="Chapman S.B."/>
            <person name="Gainer-Dewar J."/>
            <person name="Goldberg J."/>
            <person name="Griggs A."/>
            <person name="Gujja S."/>
            <person name="Hansen M."/>
            <person name="Howarth C."/>
            <person name="Imamovic A."/>
            <person name="Ireland A."/>
            <person name="Larimer J."/>
            <person name="McCowan C."/>
            <person name="Murphy C."/>
            <person name="Pearson M."/>
            <person name="Poon T.W."/>
            <person name="Priest M."/>
            <person name="Roberts A."/>
            <person name="Saif S."/>
            <person name="Shea T."/>
            <person name="Sisk P."/>
            <person name="Sykes S."/>
            <person name="Wortman J."/>
            <person name="Nusbaum C."/>
            <person name="Birren B."/>
        </authorList>
    </citation>
    <scope>NUCLEOTIDE SEQUENCE [LARGE SCALE GENOMIC DNA]</scope>
    <source>
        <strain evidence="2 3">CBS 101466</strain>
    </source>
</reference>
<dbReference type="RefSeq" id="XP_008711437.1">
    <property type="nucleotide sequence ID" value="XM_008713215.1"/>
</dbReference>
<name>W2SDM5_CYPE1</name>
<evidence type="ECO:0000256" key="1">
    <source>
        <dbReference type="SAM" id="MobiDB-lite"/>
    </source>
</evidence>
<proteinExistence type="predicted"/>
<feature type="compositionally biased region" description="Basic and acidic residues" evidence="1">
    <location>
        <begin position="77"/>
        <end position="89"/>
    </location>
</feature>
<protein>
    <submittedName>
        <fullName evidence="2">Uncharacterized protein</fullName>
    </submittedName>
</protein>
<feature type="region of interest" description="Disordered" evidence="1">
    <location>
        <begin position="127"/>
        <end position="146"/>
    </location>
</feature>
<organism evidence="2 3">
    <name type="scientific">Cyphellophora europaea (strain CBS 101466)</name>
    <name type="common">Phialophora europaea</name>
    <dbReference type="NCBI Taxonomy" id="1220924"/>
    <lineage>
        <taxon>Eukaryota</taxon>
        <taxon>Fungi</taxon>
        <taxon>Dikarya</taxon>
        <taxon>Ascomycota</taxon>
        <taxon>Pezizomycotina</taxon>
        <taxon>Eurotiomycetes</taxon>
        <taxon>Chaetothyriomycetidae</taxon>
        <taxon>Chaetothyriales</taxon>
        <taxon>Cyphellophoraceae</taxon>
        <taxon>Cyphellophora</taxon>
    </lineage>
</organism>
<dbReference type="AlphaFoldDB" id="W2SDM5"/>
<keyword evidence="3" id="KW-1185">Reference proteome</keyword>
<dbReference type="VEuPathDB" id="FungiDB:HMPREF1541_00914"/>
<feature type="compositionally biased region" description="Polar residues" evidence="1">
    <location>
        <begin position="207"/>
        <end position="217"/>
    </location>
</feature>
<gene>
    <name evidence="2" type="ORF">HMPREF1541_00914</name>
</gene>
<dbReference type="EMBL" id="KB822711">
    <property type="protein sequence ID" value="ETN46725.1"/>
    <property type="molecule type" value="Genomic_DNA"/>
</dbReference>
<feature type="compositionally biased region" description="Basic and acidic residues" evidence="1">
    <location>
        <begin position="127"/>
        <end position="137"/>
    </location>
</feature>
<dbReference type="Proteomes" id="UP000030752">
    <property type="component" value="Unassembled WGS sequence"/>
</dbReference>
<sequence>MLAYEQHPVEQTVEEVIPGTLEKDGPLDFRVGCSINNCGEDFERPSSEKEDRPLPFHLRRTNTPDLFARPLKSFSFHERASSSTREPRRLSSSTSPRTRSSPMYLTSLPAVGISIEPHWAQGSFVADEREERLEQPRHSHSWPSGAAVTTTAHSAGFGVAPLLTPPEDAEEFTWTIPSEASKSPRQESLSSDLDNQRVAIAGRESSDQSTTRPSTITLPPGNMMDAGGIPSTWLGRAIQVIVSVNSDLTPNAQMHMVVQAMPPHVERPRTGTKLIFEEVVQSLQRSSTNVPYVTITHTYTDHRPVSLEEIPDSPPATPNIHDGSDYFDNNTIFTHVAQVPDYHKPSTVSTNGVRNPKVAAPSSVNVSTIERYIPPTTADEVRDLFSISRRSHLVDRLGELSATQNGTLLLVYPTKAGGQTFSKWYKDPILDPLLRRFMMLRGLTTPAGAALGRLESVDSLMDFDQMQTALRKVCGELAPQLPPVGGRSQFIIDHAEKAEVILDRQTWIELFLTQESSRMRQDLIDYQKSGQRMPASGFEASPAALAREVEDGIRSSKEHAGGIGIEVGVFVIRRSLI</sequence>